<dbReference type="InterPro" id="IPR013658">
    <property type="entry name" value="SGL"/>
</dbReference>
<dbReference type="Gene3D" id="3.10.450.50">
    <property type="match status" value="1"/>
</dbReference>
<dbReference type="SUPFAM" id="SSF63829">
    <property type="entry name" value="Calcium-dependent phosphotriesterase"/>
    <property type="match status" value="1"/>
</dbReference>
<sequence length="614" mass="66782">MRIGKVGLGRLLSLAAIMALGSTAQAQEVIEGEQINYLTGDPATWPSELEATVAAPDNHRILLENDHVRVLEVTLGPGEVEPLHFHRWPSVLYIQQADEWIDRDAEGKVIFDSREVPPIQYPMTMWKGPEAPHSPVNLSDSVSIRLIRVEVKPDQTASAPTTTYSFFPADRSLTHAEDGVVMPDGRLLVGDWDHGLVTLDPDGTKRPFGDFAAAGFTTKPDTLWNSPNGVSWEPDRRHVLVADITGGHIYRVDTQTEAVIRIYDHPFGVNAVVRDPSGAIWFTQSTENSAGKGAEARMFAAADRPLGDGSVWRIAPEEVAKEDPRAVRVVDGLNFANGIAFDAPRGRLYIAEIMDSRILSFAVDSLSGELSDRRVLVTLPTPDNIELDANGDLWVASPFANAVYKVDADTGDRETMFAPTPEASARVMSETYRRLDVGEPVLPLLGPDIWGPMPGLLTGVIIAPDGRVYVSGLGNALVRLGVSDPTVAAERDHFADLAPILDDRTRVVLEGIRSGDASGIMALYGPGSLYSTDNATLLSDPEALEAFWVDVAASPAHDATLEVLRVERLGPDAFVEIQKYDVFDAASERLFGGYASLLWRRIAGRWIIAADVSN</sequence>
<evidence type="ECO:0000256" key="1">
    <source>
        <dbReference type="SAM" id="SignalP"/>
    </source>
</evidence>
<comment type="caution">
    <text evidence="3">The sequence shown here is derived from an EMBL/GenBank/DDBJ whole genome shotgun (WGS) entry which is preliminary data.</text>
</comment>
<reference evidence="3 4" key="1">
    <citation type="submission" date="2019-12" db="EMBL/GenBank/DDBJ databases">
        <title>Genomic-based taxomic classification of the family Erythrobacteraceae.</title>
        <authorList>
            <person name="Xu L."/>
        </authorList>
    </citation>
    <scope>NUCLEOTIDE SEQUENCE [LARGE SCALE GENOMIC DNA]</scope>
    <source>
        <strain evidence="3 4">DSM 17792</strain>
    </source>
</reference>
<dbReference type="PANTHER" id="PTHR47572">
    <property type="entry name" value="LIPOPROTEIN-RELATED"/>
    <property type="match status" value="1"/>
</dbReference>
<feature type="signal peptide" evidence="1">
    <location>
        <begin position="1"/>
        <end position="26"/>
    </location>
</feature>
<keyword evidence="4" id="KW-1185">Reference proteome</keyword>
<gene>
    <name evidence="3" type="ORF">GRI69_09735</name>
</gene>
<dbReference type="EMBL" id="WTYC01000004">
    <property type="protein sequence ID" value="MXO48538.1"/>
    <property type="molecule type" value="Genomic_DNA"/>
</dbReference>
<feature type="domain" description="SMP-30/Gluconolactonase/LRE-like region" evidence="2">
    <location>
        <begin position="269"/>
        <end position="414"/>
    </location>
</feature>
<dbReference type="Pfam" id="PF08450">
    <property type="entry name" value="SGL"/>
    <property type="match status" value="1"/>
</dbReference>
<dbReference type="OrthoDB" id="2633250at2"/>
<protein>
    <recommendedName>
        <fullName evidence="2">SMP-30/Gluconolactonase/LRE-like region domain-containing protein</fullName>
    </recommendedName>
</protein>
<feature type="chain" id="PRO_5033009953" description="SMP-30/Gluconolactonase/LRE-like region domain-containing protein" evidence="1">
    <location>
        <begin position="27"/>
        <end position="614"/>
    </location>
</feature>
<proteinExistence type="predicted"/>
<evidence type="ECO:0000313" key="3">
    <source>
        <dbReference type="EMBL" id="MXO48538.1"/>
    </source>
</evidence>
<dbReference type="InterPro" id="IPR014710">
    <property type="entry name" value="RmlC-like_jellyroll"/>
</dbReference>
<evidence type="ECO:0000313" key="4">
    <source>
        <dbReference type="Proteomes" id="UP000448199"/>
    </source>
</evidence>
<dbReference type="InterPro" id="IPR032710">
    <property type="entry name" value="NTF2-like_dom_sf"/>
</dbReference>
<dbReference type="Gene3D" id="2.60.120.10">
    <property type="entry name" value="Jelly Rolls"/>
    <property type="match status" value="1"/>
</dbReference>
<accession>A0A844XU81</accession>
<dbReference type="Gene3D" id="2.120.10.30">
    <property type="entry name" value="TolB, C-terminal domain"/>
    <property type="match status" value="1"/>
</dbReference>
<dbReference type="Proteomes" id="UP000448199">
    <property type="component" value="Unassembled WGS sequence"/>
</dbReference>
<name>A0A844XU81_9SPHN</name>
<organism evidence="3 4">
    <name type="scientific">Qipengyuania vulgaris</name>
    <dbReference type="NCBI Taxonomy" id="291985"/>
    <lineage>
        <taxon>Bacteria</taxon>
        <taxon>Pseudomonadati</taxon>
        <taxon>Pseudomonadota</taxon>
        <taxon>Alphaproteobacteria</taxon>
        <taxon>Sphingomonadales</taxon>
        <taxon>Erythrobacteraceae</taxon>
        <taxon>Qipengyuania</taxon>
    </lineage>
</organism>
<evidence type="ECO:0000259" key="2">
    <source>
        <dbReference type="Pfam" id="PF08450"/>
    </source>
</evidence>
<dbReference type="InterPro" id="IPR011042">
    <property type="entry name" value="6-blade_b-propeller_TolB-like"/>
</dbReference>
<dbReference type="SUPFAM" id="SSF54427">
    <property type="entry name" value="NTF2-like"/>
    <property type="match status" value="1"/>
</dbReference>
<dbReference type="AlphaFoldDB" id="A0A844XU81"/>
<dbReference type="RefSeq" id="WP_160728087.1">
    <property type="nucleotide sequence ID" value="NZ_WTYC01000004.1"/>
</dbReference>
<keyword evidence="1" id="KW-0732">Signal</keyword>
<dbReference type="InterPro" id="IPR051262">
    <property type="entry name" value="SMP-30/CGR1_Lactonase"/>
</dbReference>
<dbReference type="PANTHER" id="PTHR47572:SF5">
    <property type="entry name" value="BLR2277 PROTEIN"/>
    <property type="match status" value="1"/>
</dbReference>